<name>A0A8S5NK77_9CAUD</name>
<dbReference type="EMBL" id="BK015178">
    <property type="protein sequence ID" value="DAD94624.1"/>
    <property type="molecule type" value="Genomic_DNA"/>
</dbReference>
<proteinExistence type="predicted"/>
<feature type="region of interest" description="Disordered" evidence="1">
    <location>
        <begin position="193"/>
        <end position="217"/>
    </location>
</feature>
<reference evidence="2" key="1">
    <citation type="journal article" date="2021" name="Proc. Natl. Acad. Sci. U.S.A.">
        <title>A Catalog of Tens of Thousands of Viruses from Human Metagenomes Reveals Hidden Associations with Chronic Diseases.</title>
        <authorList>
            <person name="Tisza M.J."/>
            <person name="Buck C.B."/>
        </authorList>
    </citation>
    <scope>NUCLEOTIDE SEQUENCE</scope>
    <source>
        <strain evidence="2">Ctfdk3</strain>
    </source>
</reference>
<sequence length="217" mass="23121">MAADSAGNDLSAAKVVVTSAYRFAPYDASKTLNAALIAPTVADVKTSLGTIFSKGGFVGLITEDGAPQGNRDADDAIKFHQPGYSINGKASLTEQFTVAEDNSITRQMTIGTPDTNGVYHVTDIIQDGKWFCYKETVFKNGTHRRRLGVVNLTGNEPGEETAGKNTGDAWTIEWIQDPVCDSGNSKYLESFVTPTVSSGPHTGDHQADDSESQPVAD</sequence>
<organism evidence="2">
    <name type="scientific">Siphoviridae sp. ctfdk3</name>
    <dbReference type="NCBI Taxonomy" id="2826416"/>
    <lineage>
        <taxon>Viruses</taxon>
        <taxon>Duplodnaviria</taxon>
        <taxon>Heunggongvirae</taxon>
        <taxon>Uroviricota</taxon>
        <taxon>Caudoviricetes</taxon>
    </lineage>
</organism>
<protein>
    <submittedName>
        <fullName evidence="2">Uncharacterized protein</fullName>
    </submittedName>
</protein>
<evidence type="ECO:0000256" key="1">
    <source>
        <dbReference type="SAM" id="MobiDB-lite"/>
    </source>
</evidence>
<accession>A0A8S5NK77</accession>
<evidence type="ECO:0000313" key="2">
    <source>
        <dbReference type="EMBL" id="DAD94624.1"/>
    </source>
</evidence>